<evidence type="ECO:0000313" key="3">
    <source>
        <dbReference type="Proteomes" id="UP000606044"/>
    </source>
</evidence>
<feature type="transmembrane region" description="Helical" evidence="1">
    <location>
        <begin position="76"/>
        <end position="98"/>
    </location>
</feature>
<proteinExistence type="predicted"/>
<keyword evidence="3" id="KW-1185">Reference proteome</keyword>
<reference evidence="2" key="1">
    <citation type="journal article" date="2014" name="Int. J. Syst. Evol. Microbiol.">
        <title>Complete genome sequence of Corynebacterium casei LMG S-19264T (=DSM 44701T), isolated from a smear-ripened cheese.</title>
        <authorList>
            <consortium name="US DOE Joint Genome Institute (JGI-PGF)"/>
            <person name="Walter F."/>
            <person name="Albersmeier A."/>
            <person name="Kalinowski J."/>
            <person name="Ruckert C."/>
        </authorList>
    </citation>
    <scope>NUCLEOTIDE SEQUENCE</scope>
    <source>
        <strain evidence="2">CCM 7897</strain>
    </source>
</reference>
<keyword evidence="1" id="KW-1133">Transmembrane helix</keyword>
<evidence type="ECO:0008006" key="4">
    <source>
        <dbReference type="Google" id="ProtNLM"/>
    </source>
</evidence>
<name>A0A917FJ31_9HYPH</name>
<gene>
    <name evidence="2" type="ORF">GCM10007301_55180</name>
</gene>
<comment type="caution">
    <text evidence="2">The sequence shown here is derived from an EMBL/GenBank/DDBJ whole genome shotgun (WGS) entry which is preliminary data.</text>
</comment>
<evidence type="ECO:0000256" key="1">
    <source>
        <dbReference type="SAM" id="Phobius"/>
    </source>
</evidence>
<sequence>MVIALLFLIEAWLWAKTAPMVRWVIQHIPFERAKQALAEWARRLPPYGALVLFIVPLILIEPINILALWFYAHKQFVLGSLCFLVAKLVGVGLMAFLFEACREQLRSIRWFSRLIDWVIAANHWAHSLVEPYKQELKAAFAAWTKGKGNGFWRRVMDIRRRAFRGG</sequence>
<feature type="transmembrane region" description="Helical" evidence="1">
    <location>
        <begin position="47"/>
        <end position="69"/>
    </location>
</feature>
<dbReference type="EMBL" id="BMCT01000013">
    <property type="protein sequence ID" value="GGF88266.1"/>
    <property type="molecule type" value="Genomic_DNA"/>
</dbReference>
<keyword evidence="1" id="KW-0812">Transmembrane</keyword>
<evidence type="ECO:0000313" key="2">
    <source>
        <dbReference type="EMBL" id="GGF88266.1"/>
    </source>
</evidence>
<keyword evidence="1" id="KW-0472">Membrane</keyword>
<accession>A0A917FJ31</accession>
<reference evidence="2" key="2">
    <citation type="submission" date="2020-09" db="EMBL/GenBank/DDBJ databases">
        <authorList>
            <person name="Sun Q."/>
            <person name="Sedlacek I."/>
        </authorList>
    </citation>
    <scope>NUCLEOTIDE SEQUENCE</scope>
    <source>
        <strain evidence="2">CCM 7897</strain>
    </source>
</reference>
<dbReference type="AlphaFoldDB" id="A0A917FJ31"/>
<organism evidence="2 3">
    <name type="scientific">Azorhizobium oxalatiphilum</name>
    <dbReference type="NCBI Taxonomy" id="980631"/>
    <lineage>
        <taxon>Bacteria</taxon>
        <taxon>Pseudomonadati</taxon>
        <taxon>Pseudomonadota</taxon>
        <taxon>Alphaproteobacteria</taxon>
        <taxon>Hyphomicrobiales</taxon>
        <taxon>Xanthobacteraceae</taxon>
        <taxon>Azorhizobium</taxon>
    </lineage>
</organism>
<dbReference type="Proteomes" id="UP000606044">
    <property type="component" value="Unassembled WGS sequence"/>
</dbReference>
<protein>
    <recommendedName>
        <fullName evidence="4">Transmembrane protein</fullName>
    </recommendedName>
</protein>